<comment type="catalytic activity">
    <reaction evidence="9">
        <text>(R)-malate + A = oxaloacetate + AH2</text>
        <dbReference type="Rhea" id="RHEA:67460"/>
        <dbReference type="ChEBI" id="CHEBI:13193"/>
        <dbReference type="ChEBI" id="CHEBI:15588"/>
        <dbReference type="ChEBI" id="CHEBI:16452"/>
        <dbReference type="ChEBI" id="CHEBI:17499"/>
    </reaction>
    <physiologicalReaction direction="left-to-right" evidence="9">
        <dbReference type="Rhea" id="RHEA:67461"/>
    </physiologicalReaction>
</comment>
<organism evidence="11 12">
    <name type="scientific">Xenoophorus captivus</name>
    <dbReference type="NCBI Taxonomy" id="1517983"/>
    <lineage>
        <taxon>Eukaryota</taxon>
        <taxon>Metazoa</taxon>
        <taxon>Chordata</taxon>
        <taxon>Craniata</taxon>
        <taxon>Vertebrata</taxon>
        <taxon>Euteleostomi</taxon>
        <taxon>Actinopterygii</taxon>
        <taxon>Neopterygii</taxon>
        <taxon>Teleostei</taxon>
        <taxon>Neoteleostei</taxon>
        <taxon>Acanthomorphata</taxon>
        <taxon>Ovalentaria</taxon>
        <taxon>Atherinomorphae</taxon>
        <taxon>Cyprinodontiformes</taxon>
        <taxon>Goodeidae</taxon>
        <taxon>Xenoophorus</taxon>
    </lineage>
</organism>
<dbReference type="PANTHER" id="PTHR43716">
    <property type="entry name" value="D-2-HYDROXYGLUTARATE DEHYDROGENASE, MITOCHONDRIAL"/>
    <property type="match status" value="1"/>
</dbReference>
<dbReference type="EMBL" id="JAHRIN010017034">
    <property type="protein sequence ID" value="MEQ2196732.1"/>
    <property type="molecule type" value="Genomic_DNA"/>
</dbReference>
<dbReference type="Gene3D" id="1.10.45.10">
    <property type="entry name" value="Vanillyl-alcohol Oxidase, Chain A, domain 4"/>
    <property type="match status" value="1"/>
</dbReference>
<evidence type="ECO:0000256" key="3">
    <source>
        <dbReference type="ARBA" id="ARBA00022630"/>
    </source>
</evidence>
<evidence type="ECO:0000256" key="1">
    <source>
        <dbReference type="ARBA" id="ARBA00001974"/>
    </source>
</evidence>
<evidence type="ECO:0000256" key="5">
    <source>
        <dbReference type="ARBA" id="ARBA00023002"/>
    </source>
</evidence>
<dbReference type="InterPro" id="IPR016171">
    <property type="entry name" value="Vanillyl_alc_oxidase_C-sub2"/>
</dbReference>
<evidence type="ECO:0000313" key="12">
    <source>
        <dbReference type="Proteomes" id="UP001434883"/>
    </source>
</evidence>
<gene>
    <name evidence="11" type="primary">D2HGDH</name>
    <name evidence="11" type="ORF">XENOCAPTIV_010513</name>
</gene>
<evidence type="ECO:0000259" key="10">
    <source>
        <dbReference type="Pfam" id="PF02913"/>
    </source>
</evidence>
<evidence type="ECO:0000256" key="9">
    <source>
        <dbReference type="ARBA" id="ARBA00049267"/>
    </source>
</evidence>
<evidence type="ECO:0000256" key="6">
    <source>
        <dbReference type="ARBA" id="ARBA00039003"/>
    </source>
</evidence>
<accession>A0ABV0QMZ0</accession>
<reference evidence="11 12" key="1">
    <citation type="submission" date="2021-06" db="EMBL/GenBank/DDBJ databases">
        <authorList>
            <person name="Palmer J.M."/>
        </authorList>
    </citation>
    <scope>NUCLEOTIDE SEQUENCE [LARGE SCALE GENOMIC DNA]</scope>
    <source>
        <strain evidence="11 12">XC_2019</strain>
        <tissue evidence="11">Muscle</tissue>
    </source>
</reference>
<dbReference type="EC" id="1.1.99.39" evidence="6"/>
<dbReference type="InterPro" id="IPR004113">
    <property type="entry name" value="FAD-bd_oxidored_4_C"/>
</dbReference>
<sequence length="154" mass="17556">MMHSDFPFPPLQALWSMRERVTEALTHDGFTYKYDISLPVERIYQLMTDMRQHLGNRARSVVGYGHVGKTIQWMMSQGGFLDPVLLASIEPFVYEWTARFNGSISAEHGLGLKKRNYIYYSKSGPAVALMGNIKTLLDPKGILNPYKTLPDDLK</sequence>
<dbReference type="Pfam" id="PF02913">
    <property type="entry name" value="FAD-oxidase_C"/>
    <property type="match status" value="1"/>
</dbReference>
<feature type="domain" description="FAD-binding oxidoreductase/transferase type 4 C-terminal" evidence="10">
    <location>
        <begin position="12"/>
        <end position="147"/>
    </location>
</feature>
<evidence type="ECO:0000313" key="11">
    <source>
        <dbReference type="EMBL" id="MEQ2196732.1"/>
    </source>
</evidence>
<dbReference type="PANTHER" id="PTHR43716:SF1">
    <property type="entry name" value="D-2-HYDROXYGLUTARATE DEHYDROGENASE, MITOCHONDRIAL"/>
    <property type="match status" value="1"/>
</dbReference>
<dbReference type="Proteomes" id="UP001434883">
    <property type="component" value="Unassembled WGS sequence"/>
</dbReference>
<evidence type="ECO:0000256" key="2">
    <source>
        <dbReference type="ARBA" id="ARBA00008000"/>
    </source>
</evidence>
<dbReference type="SUPFAM" id="SSF55103">
    <property type="entry name" value="FAD-linked oxidases, C-terminal domain"/>
    <property type="match status" value="1"/>
</dbReference>
<comment type="function">
    <text evidence="8">Catalyzes the oxidation of D-2-hydroxyglutarate (D-2-HG) to alpha-ketoglutarate. Also catalyzes the oxidation of other D-2-hydroxyacids, such as D-malate (D-MAL) and D-lactate (D-LAC). Exhibits high activities towards D-2-HG and D-MAL but a very weak activity towards D-LAC.</text>
</comment>
<proteinExistence type="inferred from homology"/>
<evidence type="ECO:0000256" key="7">
    <source>
        <dbReference type="ARBA" id="ARBA00039639"/>
    </source>
</evidence>
<name>A0ABV0QMZ0_9TELE</name>
<comment type="caution">
    <text evidence="11">The sequence shown here is derived from an EMBL/GenBank/DDBJ whole genome shotgun (WGS) entry which is preliminary data.</text>
</comment>
<keyword evidence="12" id="KW-1185">Reference proteome</keyword>
<protein>
    <recommendedName>
        <fullName evidence="7">D-2-hydroxyglutarate dehydrogenase, mitochondrial</fullName>
        <ecNumber evidence="6">1.1.99.39</ecNumber>
    </recommendedName>
</protein>
<evidence type="ECO:0000256" key="8">
    <source>
        <dbReference type="ARBA" id="ARBA00045410"/>
    </source>
</evidence>
<keyword evidence="3" id="KW-0285">Flavoprotein</keyword>
<dbReference type="InterPro" id="IPR051264">
    <property type="entry name" value="FAD-oxidored/transferase_4"/>
</dbReference>
<keyword evidence="4" id="KW-0274">FAD</keyword>
<evidence type="ECO:0000256" key="4">
    <source>
        <dbReference type="ARBA" id="ARBA00022827"/>
    </source>
</evidence>
<dbReference type="InterPro" id="IPR016164">
    <property type="entry name" value="FAD-linked_Oxase-like_C"/>
</dbReference>
<comment type="similarity">
    <text evidence="2">Belongs to the FAD-binding oxidoreductase/transferase type 4 family.</text>
</comment>
<comment type="cofactor">
    <cofactor evidence="1">
        <name>FAD</name>
        <dbReference type="ChEBI" id="CHEBI:57692"/>
    </cofactor>
</comment>
<keyword evidence="5" id="KW-0560">Oxidoreductase</keyword>
<dbReference type="Gene3D" id="3.30.70.2740">
    <property type="match status" value="1"/>
</dbReference>